<keyword evidence="2" id="KW-1185">Reference proteome</keyword>
<evidence type="ECO:0000313" key="2">
    <source>
        <dbReference type="Proteomes" id="UP000005561"/>
    </source>
</evidence>
<gene>
    <name evidence="1" type="ORF">BRYFOR_05421</name>
</gene>
<proteinExistence type="predicted"/>
<dbReference type="AlphaFoldDB" id="C6L9X9"/>
<protein>
    <submittedName>
        <fullName evidence="1">Uncharacterized protein</fullName>
    </submittedName>
</protein>
<dbReference type="EMBL" id="ACCL02000002">
    <property type="protein sequence ID" value="EET62386.1"/>
    <property type="molecule type" value="Genomic_DNA"/>
</dbReference>
<name>C6L9X9_9FIRM</name>
<evidence type="ECO:0000313" key="1">
    <source>
        <dbReference type="EMBL" id="EET62386.1"/>
    </source>
</evidence>
<sequence>MIIKKLSMHPIKTDAKKYQQAMQVLIYTCSLFVNNSTIH</sequence>
<organism evidence="1 2">
    <name type="scientific">Marvinbryantia formatexigens DSM 14469</name>
    <dbReference type="NCBI Taxonomy" id="478749"/>
    <lineage>
        <taxon>Bacteria</taxon>
        <taxon>Bacillati</taxon>
        <taxon>Bacillota</taxon>
        <taxon>Clostridia</taxon>
        <taxon>Lachnospirales</taxon>
        <taxon>Lachnospiraceae</taxon>
        <taxon>Marvinbryantia</taxon>
    </lineage>
</organism>
<comment type="caution">
    <text evidence="1">The sequence shown here is derived from an EMBL/GenBank/DDBJ whole genome shotgun (WGS) entry which is preliminary data.</text>
</comment>
<accession>C6L9X9</accession>
<dbReference type="Proteomes" id="UP000005561">
    <property type="component" value="Unassembled WGS sequence"/>
</dbReference>
<reference evidence="1" key="1">
    <citation type="submission" date="2009-07" db="EMBL/GenBank/DDBJ databases">
        <authorList>
            <person name="Weinstock G."/>
            <person name="Sodergren E."/>
            <person name="Clifton S."/>
            <person name="Fulton L."/>
            <person name="Fulton B."/>
            <person name="Courtney L."/>
            <person name="Fronick C."/>
            <person name="Harrison M."/>
            <person name="Strong C."/>
            <person name="Farmer C."/>
            <person name="Delahaunty K."/>
            <person name="Markovic C."/>
            <person name="Hall O."/>
            <person name="Minx P."/>
            <person name="Tomlinson C."/>
            <person name="Mitreva M."/>
            <person name="Nelson J."/>
            <person name="Hou S."/>
            <person name="Wollam A."/>
            <person name="Pepin K.H."/>
            <person name="Johnson M."/>
            <person name="Bhonagiri V."/>
            <person name="Nash W.E."/>
            <person name="Warren W."/>
            <person name="Chinwalla A."/>
            <person name="Mardis E.R."/>
            <person name="Wilson R.K."/>
        </authorList>
    </citation>
    <scope>NUCLEOTIDE SEQUENCE [LARGE SCALE GENOMIC DNA]</scope>
    <source>
        <strain evidence="1">DSM 14469</strain>
    </source>
</reference>